<reference evidence="2 3" key="1">
    <citation type="journal article" date="2019" name="New Phytol.">
        <title>Comparative genomics reveals unique wood-decay strategies and fruiting body development in the Schizophyllaceae.</title>
        <authorList>
            <person name="Almasi E."/>
            <person name="Sahu N."/>
            <person name="Krizsan K."/>
            <person name="Balint B."/>
            <person name="Kovacs G.M."/>
            <person name="Kiss B."/>
            <person name="Cseklye J."/>
            <person name="Drula E."/>
            <person name="Henrissat B."/>
            <person name="Nagy I."/>
            <person name="Chovatia M."/>
            <person name="Adam C."/>
            <person name="LaButti K."/>
            <person name="Lipzen A."/>
            <person name="Riley R."/>
            <person name="Grigoriev I.V."/>
            <person name="Nagy L.G."/>
        </authorList>
    </citation>
    <scope>NUCLEOTIDE SEQUENCE [LARGE SCALE GENOMIC DNA]</scope>
    <source>
        <strain evidence="2 3">NL-1724</strain>
    </source>
</reference>
<protein>
    <submittedName>
        <fullName evidence="2">Uncharacterized protein</fullName>
    </submittedName>
</protein>
<keyword evidence="3" id="KW-1185">Reference proteome</keyword>
<organism evidence="2 3">
    <name type="scientific">Schizophyllum amplum</name>
    <dbReference type="NCBI Taxonomy" id="97359"/>
    <lineage>
        <taxon>Eukaryota</taxon>
        <taxon>Fungi</taxon>
        <taxon>Dikarya</taxon>
        <taxon>Basidiomycota</taxon>
        <taxon>Agaricomycotina</taxon>
        <taxon>Agaricomycetes</taxon>
        <taxon>Agaricomycetidae</taxon>
        <taxon>Agaricales</taxon>
        <taxon>Schizophyllaceae</taxon>
        <taxon>Schizophyllum</taxon>
    </lineage>
</organism>
<proteinExistence type="predicted"/>
<sequence length="79" mass="8017">MTSAMDASASIVTSQVATETPAVQSPSTEMSTTSAAHGAQPPSSQTLEPSNDGATLAVLINSEHVEESNSNVHGWCSVS</sequence>
<name>A0A550BVU1_9AGAR</name>
<evidence type="ECO:0000313" key="2">
    <source>
        <dbReference type="EMBL" id="TRM56680.1"/>
    </source>
</evidence>
<feature type="region of interest" description="Disordered" evidence="1">
    <location>
        <begin position="1"/>
        <end position="50"/>
    </location>
</feature>
<dbReference type="Proteomes" id="UP000320762">
    <property type="component" value="Unassembled WGS sequence"/>
</dbReference>
<dbReference type="EMBL" id="VDMD01000062">
    <property type="protein sequence ID" value="TRM56680.1"/>
    <property type="molecule type" value="Genomic_DNA"/>
</dbReference>
<gene>
    <name evidence="2" type="ORF">BD626DRAFT_575400</name>
</gene>
<comment type="caution">
    <text evidence="2">The sequence shown here is derived from an EMBL/GenBank/DDBJ whole genome shotgun (WGS) entry which is preliminary data.</text>
</comment>
<evidence type="ECO:0000313" key="3">
    <source>
        <dbReference type="Proteomes" id="UP000320762"/>
    </source>
</evidence>
<evidence type="ECO:0000256" key="1">
    <source>
        <dbReference type="SAM" id="MobiDB-lite"/>
    </source>
</evidence>
<accession>A0A550BVU1</accession>
<dbReference type="AlphaFoldDB" id="A0A550BVU1"/>